<accession>A0A0M8K6Z7</accession>
<evidence type="ECO:0000313" key="5">
    <source>
        <dbReference type="Proteomes" id="UP000037784"/>
    </source>
</evidence>
<dbReference type="PANTHER" id="PTHR45339:SF5">
    <property type="entry name" value="HISTIDINE KINASE"/>
    <property type="match status" value="1"/>
</dbReference>
<protein>
    <submittedName>
        <fullName evidence="4">Two-component system, cell cycle response regulator DivK</fullName>
    </submittedName>
</protein>
<sequence length="142" mass="16050">MRERKEKGAGRMSEDKQPYILVIEDHRPNATLVCDLLSFHGFRVEWAPDGVKGLEMVEKEPPDLILMDLQLPRMDGFELTRRIKANPKTKHIPIVALTACAMVSDAERAMDAGCDGFLTKPINTRELPKTVRKFLEEAKTSS</sequence>
<evidence type="ECO:0000313" key="4">
    <source>
        <dbReference type="EMBL" id="GAP63093.1"/>
    </source>
</evidence>
<organism evidence="4 5">
    <name type="scientific">Ardenticatena maritima</name>
    <dbReference type="NCBI Taxonomy" id="872965"/>
    <lineage>
        <taxon>Bacteria</taxon>
        <taxon>Bacillati</taxon>
        <taxon>Chloroflexota</taxon>
        <taxon>Ardenticatenia</taxon>
        <taxon>Ardenticatenales</taxon>
        <taxon>Ardenticatenaceae</taxon>
        <taxon>Ardenticatena</taxon>
    </lineage>
</organism>
<gene>
    <name evidence="4" type="primary">divK</name>
    <name evidence="4" type="ORF">ARMA_1516</name>
</gene>
<keyword evidence="5" id="KW-1185">Reference proteome</keyword>
<feature type="modified residue" description="4-aspartylphosphate" evidence="2">
    <location>
        <position position="68"/>
    </location>
</feature>
<dbReference type="InterPro" id="IPR011006">
    <property type="entry name" value="CheY-like_superfamily"/>
</dbReference>
<dbReference type="SUPFAM" id="SSF52172">
    <property type="entry name" value="CheY-like"/>
    <property type="match status" value="1"/>
</dbReference>
<dbReference type="InterPro" id="IPR001789">
    <property type="entry name" value="Sig_transdc_resp-reg_receiver"/>
</dbReference>
<dbReference type="InParanoid" id="A0A0M8K6Z7"/>
<evidence type="ECO:0000256" key="2">
    <source>
        <dbReference type="PROSITE-ProRule" id="PRU00169"/>
    </source>
</evidence>
<name>A0A0M8K6Z7_9CHLR</name>
<evidence type="ECO:0000256" key="1">
    <source>
        <dbReference type="ARBA" id="ARBA00022553"/>
    </source>
</evidence>
<dbReference type="GO" id="GO:0000160">
    <property type="term" value="P:phosphorelay signal transduction system"/>
    <property type="evidence" value="ECO:0007669"/>
    <property type="project" value="InterPro"/>
</dbReference>
<dbReference type="SMART" id="SM00448">
    <property type="entry name" value="REC"/>
    <property type="match status" value="1"/>
</dbReference>
<dbReference type="PROSITE" id="PS50110">
    <property type="entry name" value="RESPONSE_REGULATORY"/>
    <property type="match status" value="1"/>
</dbReference>
<dbReference type="EMBL" id="BBZA01000113">
    <property type="protein sequence ID" value="GAP63093.1"/>
    <property type="molecule type" value="Genomic_DNA"/>
</dbReference>
<dbReference type="Pfam" id="PF00072">
    <property type="entry name" value="Response_reg"/>
    <property type="match status" value="1"/>
</dbReference>
<reference evidence="4 5" key="1">
    <citation type="journal article" date="2015" name="Genome Announc.">
        <title>Draft Genome Sequence of a Heterotrophic Facultative Anaerobic Thermophilic Bacterium, Ardenticatena maritima Strain 110ST.</title>
        <authorList>
            <person name="Kawaichi S."/>
            <person name="Yoshida T."/>
            <person name="Sako Y."/>
            <person name="Nakamura R."/>
        </authorList>
    </citation>
    <scope>NUCLEOTIDE SEQUENCE [LARGE SCALE GENOMIC DNA]</scope>
    <source>
        <strain evidence="4 5">110S</strain>
    </source>
</reference>
<dbReference type="Proteomes" id="UP000037784">
    <property type="component" value="Unassembled WGS sequence"/>
</dbReference>
<proteinExistence type="predicted"/>
<keyword evidence="1 2" id="KW-0597">Phosphoprotein</keyword>
<reference evidence="5" key="2">
    <citation type="submission" date="2015-08" db="EMBL/GenBank/DDBJ databases">
        <title>Draft Genome Sequence of a Heterotrophic Facultative Anaerobic Bacterium Ardenticatena maritima Strain 110S.</title>
        <authorList>
            <person name="Kawaichi S."/>
            <person name="Yoshida T."/>
            <person name="Sako Y."/>
            <person name="Nakamura R."/>
        </authorList>
    </citation>
    <scope>NUCLEOTIDE SEQUENCE [LARGE SCALE GENOMIC DNA]</scope>
    <source>
        <strain evidence="5">110S</strain>
    </source>
</reference>
<evidence type="ECO:0000259" key="3">
    <source>
        <dbReference type="PROSITE" id="PS50110"/>
    </source>
</evidence>
<dbReference type="Gene3D" id="3.40.50.2300">
    <property type="match status" value="1"/>
</dbReference>
<dbReference type="PANTHER" id="PTHR45339">
    <property type="entry name" value="HYBRID SIGNAL TRANSDUCTION HISTIDINE KINASE J"/>
    <property type="match status" value="1"/>
</dbReference>
<feature type="domain" description="Response regulatory" evidence="3">
    <location>
        <begin position="19"/>
        <end position="135"/>
    </location>
</feature>
<dbReference type="STRING" id="872965.SE16_09570"/>
<dbReference type="CDD" id="cd17548">
    <property type="entry name" value="REC_DivK-like"/>
    <property type="match status" value="1"/>
</dbReference>
<comment type="caution">
    <text evidence="4">The sequence shown here is derived from an EMBL/GenBank/DDBJ whole genome shotgun (WGS) entry which is preliminary data.</text>
</comment>
<dbReference type="AlphaFoldDB" id="A0A0M8K6Z7"/>